<dbReference type="RefSeq" id="WP_109007497.1">
    <property type="nucleotide sequence ID" value="NZ_BDUD01000001.1"/>
</dbReference>
<keyword evidence="2" id="KW-1185">Reference proteome</keyword>
<proteinExistence type="predicted"/>
<comment type="caution">
    <text evidence="1">The sequence shown here is derived from an EMBL/GenBank/DDBJ whole genome shotgun (WGS) entry which is preliminary data.</text>
</comment>
<accession>A0A2R5FHC4</accession>
<name>A0A2R5FHC4_NOSCO</name>
<reference evidence="1 2" key="1">
    <citation type="submission" date="2017-06" db="EMBL/GenBank/DDBJ databases">
        <title>Genome sequencing of cyanobaciteial culture collection at National Institute for Environmental Studies (NIES).</title>
        <authorList>
            <person name="Hirose Y."/>
            <person name="Shimura Y."/>
            <person name="Fujisawa T."/>
            <person name="Nakamura Y."/>
            <person name="Kawachi M."/>
        </authorList>
    </citation>
    <scope>NUCLEOTIDE SEQUENCE [LARGE SCALE GENOMIC DNA]</scope>
    <source>
        <strain evidence="1 2">NIES-4072</strain>
    </source>
</reference>
<gene>
    <name evidence="1" type="ORF">NIES4072_09180</name>
</gene>
<dbReference type="AlphaFoldDB" id="A0A2R5FHC4"/>
<evidence type="ECO:0000313" key="2">
    <source>
        <dbReference type="Proteomes" id="UP000245124"/>
    </source>
</evidence>
<sequence>MRKGKKATRDQPLFYEELKYKHGIWLTNTAWEILVIQAGNQDISISELLERFARSFIRDEV</sequence>
<evidence type="ECO:0000313" key="1">
    <source>
        <dbReference type="EMBL" id="GBG17269.1"/>
    </source>
</evidence>
<organism evidence="1 2">
    <name type="scientific">Nostoc commune NIES-4072</name>
    <dbReference type="NCBI Taxonomy" id="2005467"/>
    <lineage>
        <taxon>Bacteria</taxon>
        <taxon>Bacillati</taxon>
        <taxon>Cyanobacteriota</taxon>
        <taxon>Cyanophyceae</taxon>
        <taxon>Nostocales</taxon>
        <taxon>Nostocaceae</taxon>
        <taxon>Nostoc</taxon>
    </lineage>
</organism>
<dbReference type="OrthoDB" id="516757at2"/>
<dbReference type="Proteomes" id="UP000245124">
    <property type="component" value="Unassembled WGS sequence"/>
</dbReference>
<protein>
    <submittedName>
        <fullName evidence="1">Uncharacterized protein</fullName>
    </submittedName>
</protein>
<dbReference type="EMBL" id="BDUD01000001">
    <property type="protein sequence ID" value="GBG17269.1"/>
    <property type="molecule type" value="Genomic_DNA"/>
</dbReference>